<name>A0ABT8KYE4_9BACT</name>
<dbReference type="RefSeq" id="WP_346755816.1">
    <property type="nucleotide sequence ID" value="NZ_JAUJEB010000001.1"/>
</dbReference>
<accession>A0ABT8KYE4</accession>
<proteinExistence type="predicted"/>
<protein>
    <submittedName>
        <fullName evidence="1">Uncharacterized protein</fullName>
    </submittedName>
</protein>
<evidence type="ECO:0000313" key="2">
    <source>
        <dbReference type="Proteomes" id="UP001172083"/>
    </source>
</evidence>
<dbReference type="EMBL" id="JAUJEB010000001">
    <property type="protein sequence ID" value="MDN5210472.1"/>
    <property type="molecule type" value="Genomic_DNA"/>
</dbReference>
<keyword evidence="2" id="KW-1185">Reference proteome</keyword>
<sequence length="472" mass="54943">MNPLNHEDILQGDSFHIDVNSLALHIYSKEEYSQSNNLRRARIMHEYDHLVRLLGTSYGLVRHGFLTNYLEYFLKSLKIREGLPELVQDWNAVNRSAAKKPKMVSNEFEFYYFGDKSYSDVFKAQCLLESIRTLDGFNIPTMGIKSMSGWVQYFLELYGNTQTNPKEFHHYLSKLWGKKLDESKLIHLDGIPINIQDVLEYLGVVVELAYQSQDKQIVSEFPMDLPPKKYLQILNAIKEFLPNAFDLDTMNIGEEVESLLELALWIPLWPGMKASDLPEHAIHLIPSFRLGHILDACRELNLEFTFGVDKDVRQISPKAKEFQESICHHLGWESPTVIAKKWTIALEDISKHSDQWNRIFFHHPKSRRLEWSKKLISEFSQEPVSAPMLAGSRHYGKINFPSILYLGNKEKIYLPNRETDCPSEDRHFHNLDVLLFSASKNAVNQNDWYWLPPAIKQEAIETWNRLIAAEMF</sequence>
<comment type="caution">
    <text evidence="1">The sequence shown here is derived from an EMBL/GenBank/DDBJ whole genome shotgun (WGS) entry which is preliminary data.</text>
</comment>
<dbReference type="Proteomes" id="UP001172083">
    <property type="component" value="Unassembled WGS sequence"/>
</dbReference>
<gene>
    <name evidence="1" type="ORF">QQ020_00385</name>
</gene>
<organism evidence="1 2">
    <name type="scientific">Agaribacillus aureus</name>
    <dbReference type="NCBI Taxonomy" id="3051825"/>
    <lineage>
        <taxon>Bacteria</taxon>
        <taxon>Pseudomonadati</taxon>
        <taxon>Bacteroidota</taxon>
        <taxon>Cytophagia</taxon>
        <taxon>Cytophagales</taxon>
        <taxon>Splendidivirgaceae</taxon>
        <taxon>Agaribacillus</taxon>
    </lineage>
</organism>
<evidence type="ECO:0000313" key="1">
    <source>
        <dbReference type="EMBL" id="MDN5210472.1"/>
    </source>
</evidence>
<reference evidence="1" key="1">
    <citation type="submission" date="2023-06" db="EMBL/GenBank/DDBJ databases">
        <title>Genomic of Agaribacillus aureum.</title>
        <authorList>
            <person name="Wang G."/>
        </authorList>
    </citation>
    <scope>NUCLEOTIDE SEQUENCE</scope>
    <source>
        <strain evidence="1">BMA12</strain>
    </source>
</reference>